<keyword evidence="2" id="KW-0677">Repeat</keyword>
<comment type="similarity">
    <text evidence="1">Belongs to the LEA type SMP family.</text>
</comment>
<dbReference type="PANTHER" id="PTHR31174:SF7">
    <property type="entry name" value="LATE EMBRYOGENESIS ABUNDANT PROTEIN 31-RELATED"/>
    <property type="match status" value="1"/>
</dbReference>
<dbReference type="InterPro" id="IPR042971">
    <property type="entry name" value="LEA_SMP"/>
</dbReference>
<dbReference type="AlphaFoldDB" id="A0A7J7GU81"/>
<evidence type="ECO:0000256" key="1">
    <source>
        <dbReference type="ARBA" id="ARBA00010733"/>
    </source>
</evidence>
<feature type="domain" description="SMP" evidence="3">
    <location>
        <begin position="135"/>
        <end position="191"/>
    </location>
</feature>
<dbReference type="PANTHER" id="PTHR31174">
    <property type="entry name" value="SEED MATURATION FAMILY PROTEIN"/>
    <property type="match status" value="1"/>
</dbReference>
<name>A0A7J7GU81_CAMSI</name>
<evidence type="ECO:0000313" key="5">
    <source>
        <dbReference type="Proteomes" id="UP000593564"/>
    </source>
</evidence>
<gene>
    <name evidence="4" type="ORF">HYC85_020708</name>
</gene>
<reference evidence="4 5" key="2">
    <citation type="submission" date="2020-07" db="EMBL/GenBank/DDBJ databases">
        <title>Genome assembly of wild tea tree DASZ reveals pedigree and selection history of tea varieties.</title>
        <authorList>
            <person name="Zhang W."/>
        </authorList>
    </citation>
    <scope>NUCLEOTIDE SEQUENCE [LARGE SCALE GENOMIC DNA]</scope>
    <source>
        <strain evidence="5">cv. G240</strain>
        <tissue evidence="4">Leaf</tissue>
    </source>
</reference>
<dbReference type="InterPro" id="IPR007011">
    <property type="entry name" value="LEA_SMP_dom"/>
</dbReference>
<evidence type="ECO:0000259" key="3">
    <source>
        <dbReference type="Pfam" id="PF04927"/>
    </source>
</evidence>
<comment type="caution">
    <text evidence="4">The sequence shown here is derived from an EMBL/GenBank/DDBJ whole genome shotgun (WGS) entry which is preliminary data.</text>
</comment>
<dbReference type="EMBL" id="JACBKZ010000009">
    <property type="protein sequence ID" value="KAF5943066.1"/>
    <property type="molecule type" value="Genomic_DNA"/>
</dbReference>
<feature type="domain" description="SMP" evidence="3">
    <location>
        <begin position="17"/>
        <end position="72"/>
    </location>
</feature>
<evidence type="ECO:0000256" key="2">
    <source>
        <dbReference type="ARBA" id="ARBA00022737"/>
    </source>
</evidence>
<evidence type="ECO:0000313" key="4">
    <source>
        <dbReference type="EMBL" id="KAF5943066.1"/>
    </source>
</evidence>
<dbReference type="Proteomes" id="UP000593564">
    <property type="component" value="Unassembled WGS sequence"/>
</dbReference>
<feature type="domain" description="SMP" evidence="3">
    <location>
        <begin position="222"/>
        <end position="257"/>
    </location>
</feature>
<dbReference type="Pfam" id="PF04927">
    <property type="entry name" value="SMP"/>
    <property type="match status" value="3"/>
</dbReference>
<keyword evidence="5" id="KW-1185">Reference proteome</keyword>
<organism evidence="4 5">
    <name type="scientific">Camellia sinensis</name>
    <name type="common">Tea plant</name>
    <name type="synonym">Thea sinensis</name>
    <dbReference type="NCBI Taxonomy" id="4442"/>
    <lineage>
        <taxon>Eukaryota</taxon>
        <taxon>Viridiplantae</taxon>
        <taxon>Streptophyta</taxon>
        <taxon>Embryophyta</taxon>
        <taxon>Tracheophyta</taxon>
        <taxon>Spermatophyta</taxon>
        <taxon>Magnoliopsida</taxon>
        <taxon>eudicotyledons</taxon>
        <taxon>Gunneridae</taxon>
        <taxon>Pentapetalae</taxon>
        <taxon>asterids</taxon>
        <taxon>Ericales</taxon>
        <taxon>Theaceae</taxon>
        <taxon>Camellia</taxon>
    </lineage>
</organism>
<proteinExistence type="inferred from homology"/>
<protein>
    <recommendedName>
        <fullName evidence="3">SMP domain-containing protein</fullName>
    </recommendedName>
</protein>
<sequence>MSQEQPRRPQDVQQEPIKYGDVIAVSSDLAEKPIGLKDATKMQTAEATVFGETQKSGAAVVMLAAAIVNERAGLVGSNEVADVTGDIGVTVTATDYGTRVITESIAGQVVGQYYESTQVQQQQQITPGSLAQSKITIGEALEATAHIASNKTVDKRDAAAIQAAEVRATGSNVISPGGVAVAAQSEASLNAGLDRDEDKIELTHVLTARFSPTSFMYVSHGATAKLSADKAATREDAELRNNPNLETHPGGVAAAARLNEGTI</sequence>
<accession>A0A7J7GU81</accession>
<reference evidence="5" key="1">
    <citation type="journal article" date="2020" name="Nat. Commun.">
        <title>Genome assembly of wild tea tree DASZ reveals pedigree and selection history of tea varieties.</title>
        <authorList>
            <person name="Zhang W."/>
            <person name="Zhang Y."/>
            <person name="Qiu H."/>
            <person name="Guo Y."/>
            <person name="Wan H."/>
            <person name="Zhang X."/>
            <person name="Scossa F."/>
            <person name="Alseekh S."/>
            <person name="Zhang Q."/>
            <person name="Wang P."/>
            <person name="Xu L."/>
            <person name="Schmidt M.H."/>
            <person name="Jia X."/>
            <person name="Li D."/>
            <person name="Zhu A."/>
            <person name="Guo F."/>
            <person name="Chen W."/>
            <person name="Ni D."/>
            <person name="Usadel B."/>
            <person name="Fernie A.R."/>
            <person name="Wen W."/>
        </authorList>
    </citation>
    <scope>NUCLEOTIDE SEQUENCE [LARGE SCALE GENOMIC DNA]</scope>
    <source>
        <strain evidence="5">cv. G240</strain>
    </source>
</reference>